<protein>
    <submittedName>
        <fullName evidence="2">Pyruvate phosphate dikinase, PEP/pyruvate binding domain</fullName>
    </submittedName>
</protein>
<gene>
    <name evidence="2" type="ORF">SAMN05216203_1916</name>
</gene>
<dbReference type="InterPro" id="IPR002192">
    <property type="entry name" value="PPDK_AMP/ATP-bd"/>
</dbReference>
<keyword evidence="2" id="KW-0670">Pyruvate</keyword>
<dbReference type="GO" id="GO:0016301">
    <property type="term" value="F:kinase activity"/>
    <property type="evidence" value="ECO:0007669"/>
    <property type="project" value="UniProtKB-KW"/>
</dbReference>
<dbReference type="SUPFAM" id="SSF56059">
    <property type="entry name" value="Glutathione synthetase ATP-binding domain-like"/>
    <property type="match status" value="1"/>
</dbReference>
<evidence type="ECO:0000259" key="1">
    <source>
        <dbReference type="Pfam" id="PF01326"/>
    </source>
</evidence>
<dbReference type="AlphaFoldDB" id="A0A1I6I737"/>
<sequence>MTDVTSSGDTTLISTGVAGLDRVLDGLRIGDNVVWRVSDLNDYRSFVLPFVRSARKAGRQIIYLRFGQHEPLLPPGPGIRIVEVDARDGFESFTARVWELVETWGHGAFYVCDCLSDLLDAWATDTMVGYFFRVICPLLFELDTVAWFALYPHRHSRHTLDRIRATTQVMIDVHRADNDIQIQPVKVWQRQSPTMFLPHRYQDGAFTPVTDSSNATRLQAAIEHQAHGTQQRLDRWDRLFLEARALSGSEDRTARRALTERILRVLISRDPRVLELAERYLDLDDLTAIHNRIIGSGFIGGKAVGMLLARAILLQEDPDTWNEALDPHDSTFLASDAWYAFLVHNGLWPLMMRHRTYQGYFEEAPALRNAILAGTFPPEVRPELIRTLDHFGQYPILVRSSSLLEDGFGNAFAGKYESVFLVNQGDPEQRLAELENAIRQVYASALSEDALSYRRSRDLEHQEEPMALLIQRVNGRFHDHWYLPDAAAVGVSRNTFVWDPDMTPEAGMLRLVMGLGTRAVDRIEGDHALVVALDQPDKQPFRSREENYRFSQHLVDALDVNGPGLTTIDLTSLAREVPDLPLSQLGETDREASDRARELGLDHPVWRLTFRPLIRKGDVTAMASLLLKTLEQAYRHPVDVEFTLHLATADNPRPRLNLVQCRPLATIGEASPVELPRRPDPRQILLSTEGHFMGGNINLPIHRIIRVKAEAYSALTVPEKYQVANLVGRLARQTPEYFNLMLAGPGRWGTSSPELGVPVGFADISRVSVLVEVADMGNGMVPDLSFGSHFFQDLVESGIAYVALFPEETGSRWNPDWLTDHSLLRQADCLLRDDLPPAHIRDCVEIRECEDHPIRVLADITVQRLLAGHL</sequence>
<reference evidence="2 3" key="1">
    <citation type="submission" date="2016-10" db="EMBL/GenBank/DDBJ databases">
        <authorList>
            <person name="de Groot N.N."/>
        </authorList>
    </citation>
    <scope>NUCLEOTIDE SEQUENCE [LARGE SCALE GENOMIC DNA]</scope>
    <source>
        <strain evidence="2 3">CGMCC 1.9167</strain>
    </source>
</reference>
<dbReference type="STRING" id="650891.SAMN05216203_1916"/>
<keyword evidence="3" id="KW-1185">Reference proteome</keyword>
<organism evidence="2 3">
    <name type="scientific">Marinobacter daqiaonensis</name>
    <dbReference type="NCBI Taxonomy" id="650891"/>
    <lineage>
        <taxon>Bacteria</taxon>
        <taxon>Pseudomonadati</taxon>
        <taxon>Pseudomonadota</taxon>
        <taxon>Gammaproteobacteria</taxon>
        <taxon>Pseudomonadales</taxon>
        <taxon>Marinobacteraceae</taxon>
        <taxon>Marinobacter</taxon>
    </lineage>
</organism>
<name>A0A1I6I737_9GAMM</name>
<feature type="domain" description="Pyruvate phosphate dikinase AMP/ATP-binding" evidence="1">
    <location>
        <begin position="299"/>
        <end position="673"/>
    </location>
</feature>
<evidence type="ECO:0000313" key="3">
    <source>
        <dbReference type="Proteomes" id="UP000198644"/>
    </source>
</evidence>
<dbReference type="Proteomes" id="UP000198644">
    <property type="component" value="Unassembled WGS sequence"/>
</dbReference>
<keyword evidence="2" id="KW-0808">Transferase</keyword>
<proteinExistence type="predicted"/>
<dbReference type="Pfam" id="PF01326">
    <property type="entry name" value="PPDK_N"/>
    <property type="match status" value="1"/>
</dbReference>
<dbReference type="OrthoDB" id="9812167at2"/>
<dbReference type="EMBL" id="FOYW01000001">
    <property type="protein sequence ID" value="SFR62555.1"/>
    <property type="molecule type" value="Genomic_DNA"/>
</dbReference>
<dbReference type="RefSeq" id="WP_092011383.1">
    <property type="nucleotide sequence ID" value="NZ_FOYW01000001.1"/>
</dbReference>
<dbReference type="GO" id="GO:0005524">
    <property type="term" value="F:ATP binding"/>
    <property type="evidence" value="ECO:0007669"/>
    <property type="project" value="InterPro"/>
</dbReference>
<evidence type="ECO:0000313" key="2">
    <source>
        <dbReference type="EMBL" id="SFR62555.1"/>
    </source>
</evidence>
<keyword evidence="2" id="KW-0418">Kinase</keyword>
<dbReference type="Gene3D" id="3.30.1490.20">
    <property type="entry name" value="ATP-grasp fold, A domain"/>
    <property type="match status" value="1"/>
</dbReference>
<accession>A0A1I6I737</accession>
<dbReference type="InterPro" id="IPR013815">
    <property type="entry name" value="ATP_grasp_subdomain_1"/>
</dbReference>